<gene>
    <name evidence="2" type="ORF">MBRA_17980</name>
</gene>
<proteinExistence type="predicted"/>
<evidence type="ECO:0000313" key="3">
    <source>
        <dbReference type="Proteomes" id="UP000467379"/>
    </source>
</evidence>
<reference evidence="2 3" key="1">
    <citation type="journal article" date="2019" name="Emerg. Microbes Infect.">
        <title>Comprehensive subspecies identification of 175 nontuberculous mycobacteria species based on 7547 genomic profiles.</title>
        <authorList>
            <person name="Matsumoto Y."/>
            <person name="Kinjo T."/>
            <person name="Motooka D."/>
            <person name="Nabeya D."/>
            <person name="Jung N."/>
            <person name="Uechi K."/>
            <person name="Horii T."/>
            <person name="Iida T."/>
            <person name="Fujita J."/>
            <person name="Nakamura S."/>
        </authorList>
    </citation>
    <scope>NUCLEOTIDE SEQUENCE [LARGE SCALE GENOMIC DNA]</scope>
    <source>
        <strain evidence="2 3">JCM 12687</strain>
    </source>
</reference>
<feature type="region of interest" description="Disordered" evidence="1">
    <location>
        <begin position="104"/>
        <end position="124"/>
    </location>
</feature>
<name>A0ABN6B463_9MYCO</name>
<dbReference type="EMBL" id="AP022606">
    <property type="protein sequence ID" value="BBZ11603.1"/>
    <property type="molecule type" value="Genomic_DNA"/>
</dbReference>
<organism evidence="2 3">
    <name type="scientific">Mycobacterium branderi</name>
    <dbReference type="NCBI Taxonomy" id="43348"/>
    <lineage>
        <taxon>Bacteria</taxon>
        <taxon>Bacillati</taxon>
        <taxon>Actinomycetota</taxon>
        <taxon>Actinomycetes</taxon>
        <taxon>Mycobacteriales</taxon>
        <taxon>Mycobacteriaceae</taxon>
        <taxon>Mycobacterium</taxon>
    </lineage>
</organism>
<keyword evidence="3" id="KW-1185">Reference proteome</keyword>
<dbReference type="Proteomes" id="UP000467379">
    <property type="component" value="Chromosome"/>
</dbReference>
<sequence length="124" mass="13861">MAADEPWWANDPELAEIRRRSLAEFERELNQREPLPPTAPDAVVADILSGDSVRELADARDALKRARARYEQAVLAGRAVGLSWGEIGRILGVPKQLLHRRYRSSNTRNGCRPSTAPMNGGWML</sequence>
<accession>A0ABN6B463</accession>
<evidence type="ECO:0000313" key="2">
    <source>
        <dbReference type="EMBL" id="BBZ11603.1"/>
    </source>
</evidence>
<dbReference type="RefSeq" id="WP_179966373.1">
    <property type="nucleotide sequence ID" value="NZ_AP022606.1"/>
</dbReference>
<protein>
    <submittedName>
        <fullName evidence="2">Uncharacterized protein</fullName>
    </submittedName>
</protein>
<evidence type="ECO:0000256" key="1">
    <source>
        <dbReference type="SAM" id="MobiDB-lite"/>
    </source>
</evidence>